<keyword evidence="9" id="KW-1003">Cell membrane</keyword>
<evidence type="ECO:0000256" key="8">
    <source>
        <dbReference type="PROSITE-ProRule" id="PRU00703"/>
    </source>
</evidence>
<dbReference type="AlphaFoldDB" id="A0A517SG26"/>
<comment type="function">
    <text evidence="9">Acts as a magnesium transporter.</text>
</comment>
<dbReference type="KEGG" id="ccos:Pan44_31270"/>
<dbReference type="InterPro" id="IPR006669">
    <property type="entry name" value="MgtE_transporter"/>
</dbReference>
<comment type="subcellular location">
    <subcellularLocation>
        <location evidence="9">Cell membrane</location>
        <topology evidence="9">Multi-pass membrane protein</topology>
    </subcellularLocation>
    <subcellularLocation>
        <location evidence="1">Membrane</location>
        <topology evidence="1">Multi-pass membrane protein</topology>
    </subcellularLocation>
</comment>
<keyword evidence="3 9" id="KW-0813">Transport</keyword>
<protein>
    <recommendedName>
        <fullName evidence="9">Magnesium transporter MgtE</fullName>
    </recommendedName>
</protein>
<dbReference type="PANTHER" id="PTHR43773:SF1">
    <property type="entry name" value="MAGNESIUM TRANSPORTER MGTE"/>
    <property type="match status" value="1"/>
</dbReference>
<dbReference type="InParanoid" id="A0A517SG26"/>
<dbReference type="SUPFAM" id="SSF161093">
    <property type="entry name" value="MgtE membrane domain-like"/>
    <property type="match status" value="1"/>
</dbReference>
<dbReference type="InterPro" id="IPR046342">
    <property type="entry name" value="CBS_dom_sf"/>
</dbReference>
<feature type="transmembrane region" description="Helical" evidence="9">
    <location>
        <begin position="358"/>
        <end position="378"/>
    </location>
</feature>
<feature type="domain" description="CBS" evidence="10">
    <location>
        <begin position="136"/>
        <end position="199"/>
    </location>
</feature>
<evidence type="ECO:0000313" key="11">
    <source>
        <dbReference type="EMBL" id="QDT55086.1"/>
    </source>
</evidence>
<evidence type="ECO:0000259" key="10">
    <source>
        <dbReference type="PROSITE" id="PS51371"/>
    </source>
</evidence>
<sequence length="457" mass="50867">MMNPLLLPEIRMMLAEGDAEGMAALVNDLHPASVAEFTEGLSDEEIWALLGHGDVERQADIFSFFPEERQLELAEGVGRERMSQLLGAMSHDDRVDFLKRVDPQAVESLLPLMAKADREDIRKLLSYPEGSAGSMMTTDYATLLPDITVEEAINRLRQQATQKETIYYIYVTNEDRKLLGFVSLRHLILAKLNALVRDIMQSDVVYVRVDLDQEEVARIVGKYDFIAIPVVDNDHRIVGIITHDDALDVVVEEATEDAQRMGGMAPLEEPYLDVPFTTMWRKRAVWLSCLFVAEFFTFSAMSRYEKVMEEHVVLAMFTVLCISTGGNSGSQAATLITRAMALGHIGVRQWWTVIRHELLMGLALGVSLGIIGFLRVMIPVLTPTSVIGAVDRLTLSFVIGQTVAAICLWGTLVGSILPMIFTKLGFDPGYASSPFVATFVDVTGIVIYFSIAKMYLF</sequence>
<evidence type="ECO:0000256" key="7">
    <source>
        <dbReference type="ARBA" id="ARBA00023136"/>
    </source>
</evidence>
<name>A0A517SG26_9PLAN</name>
<feature type="transmembrane region" description="Helical" evidence="9">
    <location>
        <begin position="398"/>
        <end position="421"/>
    </location>
</feature>
<keyword evidence="12" id="KW-1185">Reference proteome</keyword>
<dbReference type="Proteomes" id="UP000315700">
    <property type="component" value="Chromosome"/>
</dbReference>
<comment type="similarity">
    <text evidence="2 9">Belongs to the SLC41A transporter family.</text>
</comment>
<dbReference type="Pfam" id="PF03448">
    <property type="entry name" value="MgtE_N"/>
    <property type="match status" value="1"/>
</dbReference>
<dbReference type="InterPro" id="IPR038076">
    <property type="entry name" value="MgtE_N_sf"/>
</dbReference>
<evidence type="ECO:0000256" key="2">
    <source>
        <dbReference type="ARBA" id="ARBA00009749"/>
    </source>
</evidence>
<dbReference type="Gene3D" id="1.10.357.20">
    <property type="entry name" value="SLC41 divalent cation transporters, integral membrane domain"/>
    <property type="match status" value="1"/>
</dbReference>
<dbReference type="Pfam" id="PF00571">
    <property type="entry name" value="CBS"/>
    <property type="match status" value="2"/>
</dbReference>
<dbReference type="GO" id="GO:0015095">
    <property type="term" value="F:magnesium ion transmembrane transporter activity"/>
    <property type="evidence" value="ECO:0007669"/>
    <property type="project" value="UniProtKB-UniRule"/>
</dbReference>
<evidence type="ECO:0000256" key="9">
    <source>
        <dbReference type="RuleBase" id="RU362011"/>
    </source>
</evidence>
<dbReference type="GO" id="GO:0005886">
    <property type="term" value="C:plasma membrane"/>
    <property type="evidence" value="ECO:0007669"/>
    <property type="project" value="UniProtKB-SubCell"/>
</dbReference>
<keyword evidence="8" id="KW-0129">CBS domain</keyword>
<dbReference type="InterPro" id="IPR000644">
    <property type="entry name" value="CBS_dom"/>
</dbReference>
<feature type="transmembrane region" description="Helical" evidence="9">
    <location>
        <begin position="284"/>
        <end position="301"/>
    </location>
</feature>
<dbReference type="OrthoDB" id="9790355at2"/>
<keyword evidence="6 9" id="KW-1133">Transmembrane helix</keyword>
<evidence type="ECO:0000256" key="6">
    <source>
        <dbReference type="ARBA" id="ARBA00022989"/>
    </source>
</evidence>
<dbReference type="GO" id="GO:0046872">
    <property type="term" value="F:metal ion binding"/>
    <property type="evidence" value="ECO:0007669"/>
    <property type="project" value="UniProtKB-KW"/>
</dbReference>
<proteinExistence type="inferred from homology"/>
<evidence type="ECO:0000256" key="4">
    <source>
        <dbReference type="ARBA" id="ARBA00022692"/>
    </source>
</evidence>
<keyword evidence="5 9" id="KW-0460">Magnesium</keyword>
<evidence type="ECO:0000256" key="1">
    <source>
        <dbReference type="ARBA" id="ARBA00004141"/>
    </source>
</evidence>
<dbReference type="InterPro" id="IPR006668">
    <property type="entry name" value="Mg_transptr_MgtE_intracell_dom"/>
</dbReference>
<dbReference type="NCBIfam" id="TIGR00400">
    <property type="entry name" value="mgtE"/>
    <property type="match status" value="1"/>
</dbReference>
<dbReference type="Gene3D" id="3.10.580.10">
    <property type="entry name" value="CBS-domain"/>
    <property type="match status" value="1"/>
</dbReference>
<keyword evidence="4 9" id="KW-0812">Transmembrane</keyword>
<dbReference type="SMART" id="SM00116">
    <property type="entry name" value="CBS"/>
    <property type="match status" value="2"/>
</dbReference>
<comment type="caution">
    <text evidence="9">Lacks conserved residue(s) required for the propagation of feature annotation.</text>
</comment>
<keyword evidence="9" id="KW-0479">Metal-binding</keyword>
<feature type="domain" description="CBS" evidence="10">
    <location>
        <begin position="200"/>
        <end position="256"/>
    </location>
</feature>
<keyword evidence="7 9" id="KW-0472">Membrane</keyword>
<dbReference type="SUPFAM" id="SSF158791">
    <property type="entry name" value="MgtE N-terminal domain-like"/>
    <property type="match status" value="1"/>
</dbReference>
<dbReference type="PROSITE" id="PS51371">
    <property type="entry name" value="CBS"/>
    <property type="match status" value="2"/>
</dbReference>
<dbReference type="SMART" id="SM00924">
    <property type="entry name" value="MgtE_N"/>
    <property type="match status" value="1"/>
</dbReference>
<dbReference type="EMBL" id="CP036271">
    <property type="protein sequence ID" value="QDT55086.1"/>
    <property type="molecule type" value="Genomic_DNA"/>
</dbReference>
<organism evidence="11 12">
    <name type="scientific">Caulifigura coniformis</name>
    <dbReference type="NCBI Taxonomy" id="2527983"/>
    <lineage>
        <taxon>Bacteria</taxon>
        <taxon>Pseudomonadati</taxon>
        <taxon>Planctomycetota</taxon>
        <taxon>Planctomycetia</taxon>
        <taxon>Planctomycetales</taxon>
        <taxon>Planctomycetaceae</taxon>
        <taxon>Caulifigura</taxon>
    </lineage>
</organism>
<evidence type="ECO:0000256" key="5">
    <source>
        <dbReference type="ARBA" id="ARBA00022842"/>
    </source>
</evidence>
<accession>A0A517SG26</accession>
<dbReference type="CDD" id="cd04606">
    <property type="entry name" value="CBS_pair_Mg_transporter"/>
    <property type="match status" value="1"/>
</dbReference>
<reference evidence="11 12" key="1">
    <citation type="submission" date="2019-02" db="EMBL/GenBank/DDBJ databases">
        <title>Deep-cultivation of Planctomycetes and their phenomic and genomic characterization uncovers novel biology.</title>
        <authorList>
            <person name="Wiegand S."/>
            <person name="Jogler M."/>
            <person name="Boedeker C."/>
            <person name="Pinto D."/>
            <person name="Vollmers J."/>
            <person name="Rivas-Marin E."/>
            <person name="Kohn T."/>
            <person name="Peeters S.H."/>
            <person name="Heuer A."/>
            <person name="Rast P."/>
            <person name="Oberbeckmann S."/>
            <person name="Bunk B."/>
            <person name="Jeske O."/>
            <person name="Meyerdierks A."/>
            <person name="Storesund J.E."/>
            <person name="Kallscheuer N."/>
            <person name="Luecker S."/>
            <person name="Lage O.M."/>
            <person name="Pohl T."/>
            <person name="Merkel B.J."/>
            <person name="Hornburger P."/>
            <person name="Mueller R.-W."/>
            <person name="Bruemmer F."/>
            <person name="Labrenz M."/>
            <person name="Spormann A.M."/>
            <person name="Op den Camp H."/>
            <person name="Overmann J."/>
            <person name="Amann R."/>
            <person name="Jetten M.S.M."/>
            <person name="Mascher T."/>
            <person name="Medema M.H."/>
            <person name="Devos D.P."/>
            <person name="Kaster A.-K."/>
            <person name="Ovreas L."/>
            <person name="Rohde M."/>
            <person name="Galperin M.Y."/>
            <person name="Jogler C."/>
        </authorList>
    </citation>
    <scope>NUCLEOTIDE SEQUENCE [LARGE SCALE GENOMIC DNA]</scope>
    <source>
        <strain evidence="11 12">Pan44</strain>
    </source>
</reference>
<dbReference type="InterPro" id="IPR036739">
    <property type="entry name" value="SLC41_membr_dom_sf"/>
</dbReference>
<evidence type="ECO:0000256" key="3">
    <source>
        <dbReference type="ARBA" id="ARBA00022448"/>
    </source>
</evidence>
<comment type="subunit">
    <text evidence="9">Homodimer.</text>
</comment>
<dbReference type="Gene3D" id="1.25.60.10">
    <property type="entry name" value="MgtE N-terminal domain-like"/>
    <property type="match status" value="1"/>
</dbReference>
<dbReference type="SUPFAM" id="SSF54631">
    <property type="entry name" value="CBS-domain pair"/>
    <property type="match status" value="1"/>
</dbReference>
<feature type="transmembrane region" description="Helical" evidence="9">
    <location>
        <begin position="433"/>
        <end position="451"/>
    </location>
</feature>
<dbReference type="InterPro" id="IPR006667">
    <property type="entry name" value="SLC41_membr_dom"/>
</dbReference>
<evidence type="ECO:0000313" key="12">
    <source>
        <dbReference type="Proteomes" id="UP000315700"/>
    </source>
</evidence>
<gene>
    <name evidence="11" type="ORF">Pan44_31270</name>
</gene>
<dbReference type="PANTHER" id="PTHR43773">
    <property type="entry name" value="MAGNESIUM TRANSPORTER MGTE"/>
    <property type="match status" value="1"/>
</dbReference>
<dbReference type="RefSeq" id="WP_145030878.1">
    <property type="nucleotide sequence ID" value="NZ_CP036271.1"/>
</dbReference>
<dbReference type="Pfam" id="PF01769">
    <property type="entry name" value="MgtE"/>
    <property type="match status" value="1"/>
</dbReference>